<dbReference type="AlphaFoldDB" id="K8ELR7"/>
<dbReference type="Pfam" id="PF05239">
    <property type="entry name" value="PRC"/>
    <property type="match status" value="1"/>
</dbReference>
<sequence>MAKVKVQIRGVAAVRLGELIGKEIVNIHNGARLGIIGESDVTIDIESGAICSIILPKKTNLINMWTDKPQMVIPWESIRKIGEEIIIVELNYGNQFFSRYKY</sequence>
<reference evidence="2 3" key="1">
    <citation type="journal article" date="2013" name="Genome Announc.">
        <title>Genome Sequence of the Sulfate-Reducing Bacterium Desulfotomaculum hydrothermale Lam5(T).</title>
        <authorList>
            <person name="Amin O."/>
            <person name="Fardeau M.L."/>
            <person name="Valette O."/>
            <person name="Hirschler-Rea A."/>
            <person name="Barbe V."/>
            <person name="Medigue C."/>
            <person name="Vacherie B."/>
            <person name="Ollivier B."/>
            <person name="Bertin P.N."/>
            <person name="Dolla A."/>
        </authorList>
    </citation>
    <scope>NUCLEOTIDE SEQUENCE [LARGE SCALE GENOMIC DNA]</scope>
    <source>
        <strain evidence="3">Lam5 / DSM 18033</strain>
    </source>
</reference>
<dbReference type="Gene3D" id="2.30.30.240">
    <property type="entry name" value="PRC-barrel domain"/>
    <property type="match status" value="1"/>
</dbReference>
<feature type="domain" description="PRC-barrel" evidence="1">
    <location>
        <begin position="15"/>
        <end position="92"/>
    </location>
</feature>
<gene>
    <name evidence="2" type="ORF">DESHY_80078</name>
</gene>
<dbReference type="PANTHER" id="PTHR40061:SF1">
    <property type="entry name" value="SPORULATION PROTEIN YLMC-RELATED"/>
    <property type="match status" value="1"/>
</dbReference>
<dbReference type="InterPro" id="IPR011033">
    <property type="entry name" value="PRC_barrel-like_sf"/>
</dbReference>
<comment type="caution">
    <text evidence="2">The sequence shown here is derived from an EMBL/GenBank/DDBJ whole genome shotgun (WGS) entry which is preliminary data.</text>
</comment>
<accession>K8ELR7</accession>
<evidence type="ECO:0000259" key="1">
    <source>
        <dbReference type="Pfam" id="PF05239"/>
    </source>
</evidence>
<dbReference type="NCBIfam" id="TIGR02888">
    <property type="entry name" value="spore_YlmC_YmxH"/>
    <property type="match status" value="1"/>
</dbReference>
<organism evidence="2 3">
    <name type="scientific">Desulforamulus hydrothermalis Lam5 = DSM 18033</name>
    <dbReference type="NCBI Taxonomy" id="1121428"/>
    <lineage>
        <taxon>Bacteria</taxon>
        <taxon>Bacillati</taxon>
        <taxon>Bacillota</taxon>
        <taxon>Clostridia</taxon>
        <taxon>Eubacteriales</taxon>
        <taxon>Peptococcaceae</taxon>
        <taxon>Desulforamulus</taxon>
    </lineage>
</organism>
<dbReference type="InterPro" id="IPR027275">
    <property type="entry name" value="PRC-brl_dom"/>
</dbReference>
<evidence type="ECO:0000313" key="2">
    <source>
        <dbReference type="EMBL" id="CCO09411.1"/>
    </source>
</evidence>
<protein>
    <submittedName>
        <fullName evidence="2">Sporulation protein, YlmC/YmxH family</fullName>
    </submittedName>
</protein>
<dbReference type="Proteomes" id="UP000009315">
    <property type="component" value="Unassembled WGS sequence"/>
</dbReference>
<dbReference type="eggNOG" id="COG1873">
    <property type="taxonomic scope" value="Bacteria"/>
</dbReference>
<dbReference type="PANTHER" id="PTHR40061">
    <property type="entry name" value="SPORULATION PROTEIN YLMC-RELATED"/>
    <property type="match status" value="1"/>
</dbReference>
<proteinExistence type="predicted"/>
<name>K8ELR7_9FIRM</name>
<dbReference type="InterPro" id="IPR014238">
    <property type="entry name" value="Spore_YlmC/YmxH"/>
</dbReference>
<dbReference type="SUPFAM" id="SSF50346">
    <property type="entry name" value="PRC-barrel domain"/>
    <property type="match status" value="1"/>
</dbReference>
<dbReference type="EMBL" id="CAOS01000015">
    <property type="protein sequence ID" value="CCO09411.1"/>
    <property type="molecule type" value="Genomic_DNA"/>
</dbReference>
<keyword evidence="3" id="KW-1185">Reference proteome</keyword>
<dbReference type="STRING" id="1121428.DESHY_80078"/>
<evidence type="ECO:0000313" key="3">
    <source>
        <dbReference type="Proteomes" id="UP000009315"/>
    </source>
</evidence>